<evidence type="ECO:0000313" key="10">
    <source>
        <dbReference type="Proteomes" id="UP000273828"/>
    </source>
</evidence>
<dbReference type="PANTHER" id="PTHR30043:SF1">
    <property type="entry name" value="ABC TRANSPORT SYSTEM PERMEASE PROTEIN P69"/>
    <property type="match status" value="1"/>
</dbReference>
<reference evidence="9 10" key="1">
    <citation type="submission" date="2018-10" db="EMBL/GenBank/DDBJ databases">
        <title>Natrarchaeobius chitinivorans gen. nov., sp. nov., and Natrarchaeobius haloalkaliphilus sp. nov., alkaliphilic, chitin-utilizing haloarchaea from hypersaline alkaline lakes.</title>
        <authorList>
            <person name="Sorokin D.Y."/>
            <person name="Elcheninov A.G."/>
            <person name="Kostrikina N.A."/>
            <person name="Bale N.J."/>
            <person name="Sinninghe Damste J.S."/>
            <person name="Khijniak T.V."/>
            <person name="Kublanov I.V."/>
            <person name="Toshchakov S.V."/>
        </authorList>
    </citation>
    <scope>NUCLEOTIDE SEQUENCE [LARGE SCALE GENOMIC DNA]</scope>
    <source>
        <strain evidence="9 10">AArcht-Sl</strain>
    </source>
</reference>
<evidence type="ECO:0000259" key="8">
    <source>
        <dbReference type="PROSITE" id="PS50928"/>
    </source>
</evidence>
<feature type="transmembrane region" description="Helical" evidence="7">
    <location>
        <begin position="31"/>
        <end position="50"/>
    </location>
</feature>
<feature type="domain" description="ABC transmembrane type-1" evidence="8">
    <location>
        <begin position="87"/>
        <end position="270"/>
    </location>
</feature>
<accession>A0A3N6LYD2</accession>
<evidence type="ECO:0000256" key="6">
    <source>
        <dbReference type="ARBA" id="ARBA00023136"/>
    </source>
</evidence>
<organism evidence="9 10">
    <name type="scientific">Natrarchaeobius halalkaliphilus</name>
    <dbReference type="NCBI Taxonomy" id="1679091"/>
    <lineage>
        <taxon>Archaea</taxon>
        <taxon>Methanobacteriati</taxon>
        <taxon>Methanobacteriota</taxon>
        <taxon>Stenosarchaea group</taxon>
        <taxon>Halobacteria</taxon>
        <taxon>Halobacteriales</taxon>
        <taxon>Natrialbaceae</taxon>
        <taxon>Natrarchaeobius</taxon>
    </lineage>
</organism>
<dbReference type="Pfam" id="PF00528">
    <property type="entry name" value="BPD_transp_1"/>
    <property type="match status" value="1"/>
</dbReference>
<dbReference type="AlphaFoldDB" id="A0A3N6LYD2"/>
<dbReference type="GO" id="GO:0015416">
    <property type="term" value="F:ABC-type phosphonate transporter activity"/>
    <property type="evidence" value="ECO:0007669"/>
    <property type="project" value="InterPro"/>
</dbReference>
<evidence type="ECO:0000313" key="9">
    <source>
        <dbReference type="EMBL" id="RQG86732.1"/>
    </source>
</evidence>
<keyword evidence="5 7" id="KW-1133">Transmembrane helix</keyword>
<proteinExistence type="inferred from homology"/>
<dbReference type="InterPro" id="IPR035906">
    <property type="entry name" value="MetI-like_sf"/>
</dbReference>
<dbReference type="InterPro" id="IPR000515">
    <property type="entry name" value="MetI-like"/>
</dbReference>
<dbReference type="InterPro" id="IPR005769">
    <property type="entry name" value="PhnE/PtxC"/>
</dbReference>
<dbReference type="NCBIfam" id="TIGR01097">
    <property type="entry name" value="PhnE"/>
    <property type="match status" value="1"/>
</dbReference>
<keyword evidence="4 7" id="KW-0812">Transmembrane</keyword>
<dbReference type="Gene3D" id="1.10.3720.10">
    <property type="entry name" value="MetI-like"/>
    <property type="match status" value="1"/>
</dbReference>
<dbReference type="OrthoDB" id="338493at2157"/>
<keyword evidence="6 7" id="KW-0472">Membrane</keyword>
<evidence type="ECO:0000256" key="3">
    <source>
        <dbReference type="ARBA" id="ARBA00022475"/>
    </source>
</evidence>
<feature type="transmembrane region" description="Helical" evidence="7">
    <location>
        <begin position="94"/>
        <end position="113"/>
    </location>
</feature>
<evidence type="ECO:0000256" key="2">
    <source>
        <dbReference type="ARBA" id="ARBA00022448"/>
    </source>
</evidence>
<comment type="subcellular location">
    <subcellularLocation>
        <location evidence="1 7">Cell membrane</location>
        <topology evidence="1 7">Multi-pass membrane protein</topology>
    </subcellularLocation>
</comment>
<gene>
    <name evidence="9" type="primary">phnE</name>
    <name evidence="9" type="ORF">EA462_16485</name>
</gene>
<keyword evidence="2 7" id="KW-0813">Transport</keyword>
<dbReference type="CDD" id="cd06261">
    <property type="entry name" value="TM_PBP2"/>
    <property type="match status" value="1"/>
</dbReference>
<evidence type="ECO:0000256" key="5">
    <source>
        <dbReference type="ARBA" id="ARBA00022989"/>
    </source>
</evidence>
<protein>
    <submittedName>
        <fullName evidence="9">Phosphonate ABC transporter, permease protein PhnE</fullName>
    </submittedName>
</protein>
<dbReference type="PANTHER" id="PTHR30043">
    <property type="entry name" value="PHOSPHONATES TRANSPORT SYSTEM PERMEASE PROTEIN"/>
    <property type="match status" value="1"/>
</dbReference>
<evidence type="ECO:0000256" key="1">
    <source>
        <dbReference type="ARBA" id="ARBA00004651"/>
    </source>
</evidence>
<comment type="similarity">
    <text evidence="7">Belongs to the binding-protein-dependent transport system permease family.</text>
</comment>
<name>A0A3N6LYD2_9EURY</name>
<keyword evidence="10" id="KW-1185">Reference proteome</keyword>
<evidence type="ECO:0000256" key="4">
    <source>
        <dbReference type="ARBA" id="ARBA00022692"/>
    </source>
</evidence>
<feature type="transmembrane region" description="Helical" evidence="7">
    <location>
        <begin position="252"/>
        <end position="273"/>
    </location>
</feature>
<dbReference type="EMBL" id="REFY01000007">
    <property type="protein sequence ID" value="RQG86732.1"/>
    <property type="molecule type" value="Genomic_DNA"/>
</dbReference>
<evidence type="ECO:0000256" key="7">
    <source>
        <dbReference type="RuleBase" id="RU363032"/>
    </source>
</evidence>
<sequence>MSESSTPHNAGQQDDSRKHREWNRFSLRQRLTRFLSLAVSLIVVIVSWRFLDMNFYYMWTASATIQDLLGRMFPPDIGYTHEIMGPLIETINMAIVGTILAILLALPVAFLAARNTTPNKITYGLGKFIISFTRSVNVIIWALIFVVVFGPGALSGVLALAMRSIGFVSKLLAEAIEEIDPNQVEAIAATGGSSFDILVYGIVPQIKPAFIGVATYRWDINVRAATILGLVGAGGIGVQLNTSVNYFNWDAVLTILIAILVIVAISEVVSAYFRSKTT</sequence>
<dbReference type="Proteomes" id="UP000273828">
    <property type="component" value="Unassembled WGS sequence"/>
</dbReference>
<dbReference type="PROSITE" id="PS50928">
    <property type="entry name" value="ABC_TM1"/>
    <property type="match status" value="1"/>
</dbReference>
<keyword evidence="3" id="KW-1003">Cell membrane</keyword>
<dbReference type="SUPFAM" id="SSF161098">
    <property type="entry name" value="MetI-like"/>
    <property type="match status" value="1"/>
</dbReference>
<dbReference type="GO" id="GO:0005886">
    <property type="term" value="C:plasma membrane"/>
    <property type="evidence" value="ECO:0007669"/>
    <property type="project" value="UniProtKB-SubCell"/>
</dbReference>
<comment type="caution">
    <text evidence="9">The sequence shown here is derived from an EMBL/GenBank/DDBJ whole genome shotgun (WGS) entry which is preliminary data.</text>
</comment>
<dbReference type="RefSeq" id="WP_124179627.1">
    <property type="nucleotide sequence ID" value="NZ_REFY01000007.1"/>
</dbReference>
<feature type="transmembrane region" description="Helical" evidence="7">
    <location>
        <begin position="138"/>
        <end position="161"/>
    </location>
</feature>